<name>A0A8I2YD94_9AGAM</name>
<sequence>MEMNLHSVADIKKNDLVLLETKLLKYCTKDEHNRWTVQHVQMELIMIYLLNPADKHEQMPVVEAADEINDLEI</sequence>
<keyword evidence="2" id="KW-1185">Reference proteome</keyword>
<dbReference type="OrthoDB" id="2680070at2759"/>
<organism evidence="1 2">
    <name type="scientific">Boletus reticuloceps</name>
    <dbReference type="NCBI Taxonomy" id="495285"/>
    <lineage>
        <taxon>Eukaryota</taxon>
        <taxon>Fungi</taxon>
        <taxon>Dikarya</taxon>
        <taxon>Basidiomycota</taxon>
        <taxon>Agaricomycotina</taxon>
        <taxon>Agaricomycetes</taxon>
        <taxon>Agaricomycetidae</taxon>
        <taxon>Boletales</taxon>
        <taxon>Boletineae</taxon>
        <taxon>Boletaceae</taxon>
        <taxon>Boletoideae</taxon>
        <taxon>Boletus</taxon>
    </lineage>
</organism>
<dbReference type="Proteomes" id="UP000683000">
    <property type="component" value="Unassembled WGS sequence"/>
</dbReference>
<evidence type="ECO:0000313" key="2">
    <source>
        <dbReference type="Proteomes" id="UP000683000"/>
    </source>
</evidence>
<comment type="caution">
    <text evidence="1">The sequence shown here is derived from an EMBL/GenBank/DDBJ whole genome shotgun (WGS) entry which is preliminary data.</text>
</comment>
<dbReference type="EMBL" id="JAGFBS010000065">
    <property type="protein sequence ID" value="KAG6369780.1"/>
    <property type="molecule type" value="Genomic_DNA"/>
</dbReference>
<gene>
    <name evidence="1" type="ORF">JVT61DRAFT_13540</name>
</gene>
<protein>
    <submittedName>
        <fullName evidence="1">Uncharacterized protein</fullName>
    </submittedName>
</protein>
<evidence type="ECO:0000313" key="1">
    <source>
        <dbReference type="EMBL" id="KAG6369780.1"/>
    </source>
</evidence>
<proteinExistence type="predicted"/>
<dbReference type="AlphaFoldDB" id="A0A8I2YD94"/>
<reference evidence="1" key="1">
    <citation type="submission" date="2021-03" db="EMBL/GenBank/DDBJ databases">
        <title>Evolutionary innovations through gain and loss of genes in the ectomycorrhizal Boletales.</title>
        <authorList>
            <person name="Wu G."/>
            <person name="Miyauchi S."/>
            <person name="Morin E."/>
            <person name="Yang Z.-L."/>
            <person name="Xu J."/>
            <person name="Martin F.M."/>
        </authorList>
    </citation>
    <scope>NUCLEOTIDE SEQUENCE</scope>
    <source>
        <strain evidence="1">BR01</strain>
    </source>
</reference>
<accession>A0A8I2YD94</accession>